<feature type="compositionally biased region" description="Polar residues" evidence="1">
    <location>
        <begin position="199"/>
        <end position="212"/>
    </location>
</feature>
<dbReference type="AlphaFoldDB" id="A0A2A4JVB1"/>
<comment type="caution">
    <text evidence="3">The sequence shown here is derived from an EMBL/GenBank/DDBJ whole genome shotgun (WGS) entry which is preliminary data.</text>
</comment>
<feature type="compositionally biased region" description="Polar residues" evidence="1">
    <location>
        <begin position="101"/>
        <end position="128"/>
    </location>
</feature>
<feature type="region of interest" description="Disordered" evidence="1">
    <location>
        <begin position="314"/>
        <end position="340"/>
    </location>
</feature>
<name>A0A2A4JVB1_HELVI</name>
<proteinExistence type="predicted"/>
<feature type="signal peptide" evidence="2">
    <location>
        <begin position="1"/>
        <end position="19"/>
    </location>
</feature>
<feature type="compositionally biased region" description="Polar residues" evidence="1">
    <location>
        <begin position="320"/>
        <end position="340"/>
    </location>
</feature>
<evidence type="ECO:0000256" key="1">
    <source>
        <dbReference type="SAM" id="MobiDB-lite"/>
    </source>
</evidence>
<evidence type="ECO:0000256" key="2">
    <source>
        <dbReference type="SAM" id="SignalP"/>
    </source>
</evidence>
<organism evidence="3">
    <name type="scientific">Heliothis virescens</name>
    <name type="common">Tobacco budworm moth</name>
    <dbReference type="NCBI Taxonomy" id="7102"/>
    <lineage>
        <taxon>Eukaryota</taxon>
        <taxon>Metazoa</taxon>
        <taxon>Ecdysozoa</taxon>
        <taxon>Arthropoda</taxon>
        <taxon>Hexapoda</taxon>
        <taxon>Insecta</taxon>
        <taxon>Pterygota</taxon>
        <taxon>Neoptera</taxon>
        <taxon>Endopterygota</taxon>
        <taxon>Lepidoptera</taxon>
        <taxon>Glossata</taxon>
        <taxon>Ditrysia</taxon>
        <taxon>Noctuoidea</taxon>
        <taxon>Noctuidae</taxon>
        <taxon>Heliothinae</taxon>
        <taxon>Heliothis</taxon>
    </lineage>
</organism>
<feature type="region of interest" description="Disordered" evidence="1">
    <location>
        <begin position="100"/>
        <end position="212"/>
    </location>
</feature>
<feature type="compositionally biased region" description="Polar residues" evidence="1">
    <location>
        <begin position="150"/>
        <end position="159"/>
    </location>
</feature>
<keyword evidence="2" id="KW-0732">Signal</keyword>
<feature type="chain" id="PRO_5012020093" evidence="2">
    <location>
        <begin position="20"/>
        <end position="367"/>
    </location>
</feature>
<evidence type="ECO:0000313" key="3">
    <source>
        <dbReference type="EMBL" id="PCG75350.1"/>
    </source>
</evidence>
<reference evidence="3" key="1">
    <citation type="submission" date="2017-09" db="EMBL/GenBank/DDBJ databases">
        <title>Contemporary evolution of a Lepidopteran species, Heliothis virescens, in response to modern agricultural practices.</title>
        <authorList>
            <person name="Fritz M.L."/>
            <person name="Deyonke A.M."/>
            <person name="Papanicolaou A."/>
            <person name="Micinski S."/>
            <person name="Westbrook J."/>
            <person name="Gould F."/>
        </authorList>
    </citation>
    <scope>NUCLEOTIDE SEQUENCE [LARGE SCALE GENOMIC DNA]</scope>
    <source>
        <strain evidence="3">HvINT-</strain>
        <tissue evidence="3">Whole body</tissue>
    </source>
</reference>
<protein>
    <submittedName>
        <fullName evidence="3">Uncharacterized protein</fullName>
    </submittedName>
</protein>
<gene>
    <name evidence="3" type="ORF">B5V51_11865</name>
</gene>
<accession>A0A2A4JVB1</accession>
<sequence>MRLKICLALVLVIIEGSYCIPSTFVETTGTSWGYEFNLNNSNGYSATYDKKNGLQFTPLDSQNNTGFHKKYTERTVHDQYASIPGQAPVHKLTVNEYVETNKPSNNSTVPSDPNGTAAGYSQTGTTTGHVDPRSGPLKPVTSPLGEPGAQINTGNSGTPTRDVPSNGGEPREPANNVQPNVGGSGPLTYNIPSPLDQPRISNRGGNPHDATNSFQHHVLVGALPDTSNVAIFNRPYGYNRPPYDPFDAPVYNNPNPMYGVPGNQMYTSWARPMGSVYVPVGSVYEPTVPVFGSAGSAYDPRGSVPWQRSPGSVYGPTGSAYGQTGQSSSQSWMTQRPQSGQQYDPGFAQTYFTDRRPMYGVQRRIYE</sequence>
<dbReference type="EMBL" id="NWSH01000608">
    <property type="protein sequence ID" value="PCG75350.1"/>
    <property type="molecule type" value="Genomic_DNA"/>
</dbReference>